<name>A0A1B6LXR9_9HEMI</name>
<dbReference type="AlphaFoldDB" id="A0A1B6LXR9"/>
<keyword evidence="2" id="KW-0732">Signal</keyword>
<reference evidence="3" key="1">
    <citation type="submission" date="2015-11" db="EMBL/GenBank/DDBJ databases">
        <title>De novo transcriptome assembly of four potential Pierce s Disease insect vectors from Arizona vineyards.</title>
        <authorList>
            <person name="Tassone E.E."/>
        </authorList>
    </citation>
    <scope>NUCLEOTIDE SEQUENCE</scope>
</reference>
<dbReference type="EMBL" id="GEBQ01011468">
    <property type="protein sequence ID" value="JAT28509.1"/>
    <property type="molecule type" value="Transcribed_RNA"/>
</dbReference>
<feature type="compositionally biased region" description="Basic and acidic residues" evidence="1">
    <location>
        <begin position="139"/>
        <end position="161"/>
    </location>
</feature>
<evidence type="ECO:0000256" key="1">
    <source>
        <dbReference type="SAM" id="MobiDB-lite"/>
    </source>
</evidence>
<proteinExistence type="predicted"/>
<feature type="compositionally biased region" description="Low complexity" evidence="1">
    <location>
        <begin position="198"/>
        <end position="215"/>
    </location>
</feature>
<feature type="chain" id="PRO_5008587755" evidence="2">
    <location>
        <begin position="21"/>
        <end position="241"/>
    </location>
</feature>
<feature type="compositionally biased region" description="Low complexity" evidence="1">
    <location>
        <begin position="172"/>
        <end position="183"/>
    </location>
</feature>
<evidence type="ECO:0000313" key="3">
    <source>
        <dbReference type="EMBL" id="JAT28509.1"/>
    </source>
</evidence>
<feature type="region of interest" description="Disordered" evidence="1">
    <location>
        <begin position="112"/>
        <end position="215"/>
    </location>
</feature>
<feature type="compositionally biased region" description="Polar residues" evidence="1">
    <location>
        <begin position="112"/>
        <end position="138"/>
    </location>
</feature>
<sequence length="241" mass="26737">MKLCSLFLMYLLGCVHKNNGEEPVHTTAGHKLVKRQSIAEMYLEASCTLVCKSAEANNNMKFHITAPSDYGDDCFYECELIPIVHKPMTNRPTQATGMMMQTTQANVMSGQPTQATTTAKHNNRTTEITKTPEQPSHTTHPEETTVPRKITIETTEKKEKISTTLPSEIPTKAESSSASSKKSLVTTQATPTKMEPKATSAMTTARTTTTARSTTTSMFTTTKPLLYYYTNDLKTTPDYDY</sequence>
<accession>A0A1B6LXR9</accession>
<feature type="signal peptide" evidence="2">
    <location>
        <begin position="1"/>
        <end position="20"/>
    </location>
</feature>
<organism evidence="3">
    <name type="scientific">Graphocephala atropunctata</name>
    <dbReference type="NCBI Taxonomy" id="36148"/>
    <lineage>
        <taxon>Eukaryota</taxon>
        <taxon>Metazoa</taxon>
        <taxon>Ecdysozoa</taxon>
        <taxon>Arthropoda</taxon>
        <taxon>Hexapoda</taxon>
        <taxon>Insecta</taxon>
        <taxon>Pterygota</taxon>
        <taxon>Neoptera</taxon>
        <taxon>Paraneoptera</taxon>
        <taxon>Hemiptera</taxon>
        <taxon>Auchenorrhyncha</taxon>
        <taxon>Membracoidea</taxon>
        <taxon>Cicadellidae</taxon>
        <taxon>Cicadellinae</taxon>
        <taxon>Cicadellini</taxon>
        <taxon>Graphocephala</taxon>
    </lineage>
</organism>
<gene>
    <name evidence="3" type="ORF">g.20978</name>
</gene>
<evidence type="ECO:0000256" key="2">
    <source>
        <dbReference type="SAM" id="SignalP"/>
    </source>
</evidence>
<protein>
    <submittedName>
        <fullName evidence="3">Uncharacterized protein</fullName>
    </submittedName>
</protein>